<evidence type="ECO:0000259" key="3">
    <source>
        <dbReference type="Pfam" id="PF01266"/>
    </source>
</evidence>
<dbReference type="PANTHER" id="PTHR13847:SF289">
    <property type="entry name" value="GLYCINE OXIDASE"/>
    <property type="match status" value="1"/>
</dbReference>
<keyword evidence="5" id="KW-1185">Reference proteome</keyword>
<protein>
    <submittedName>
        <fullName evidence="4">D-amino-acid dehydrogenase</fullName>
        <ecNumber evidence="4">1.4.99.-</ecNumber>
    </submittedName>
</protein>
<accession>A0A841KBX2</accession>
<dbReference type="RefSeq" id="WP_183331677.1">
    <property type="nucleotide sequence ID" value="NZ_BMHX01000001.1"/>
</dbReference>
<gene>
    <name evidence="4" type="ORF">HNQ73_000377</name>
</gene>
<dbReference type="InterPro" id="IPR036188">
    <property type="entry name" value="FAD/NAD-bd_sf"/>
</dbReference>
<sequence>MQSNYPNRSADVAVIGAGIVGLCSALFLQKQGQKVLLIDAQPPGTGASYGNGGMLSGMAFAPMSMPGMVWHVPRWLRDPLGPLAVSPGYLPKALPWLVKWLLASQMGTVRQASRANLALNEPCLSLYRELLGEELFARYIRVKGSLQIWESDTITVGQKIAAELRRELGQEAEEMTGDQLREFIPALSPKVRRGLYFPRNGHTVDPIGLTTSLAGLFVAAGGTILHEKVMKILPQEGGGGILMTNVANHTAPRIVIAGGAWSKALVEPLGTRLPLETERGYHMIMEADADIACPIIHQDLGCGVTPMNEGLRFGGTVEIAGLERAPNEQRAKLFADKARRFFPDVVMREKRIWMGFRPSTPKSVPIIDALPNCPGIFVAVGHGHYGMIGGPATGRLVADLVLGRIPFVDREPYRLANA</sequence>
<dbReference type="EC" id="1.4.99.-" evidence="4"/>
<proteinExistence type="predicted"/>
<feature type="domain" description="FAD dependent oxidoreductase" evidence="3">
    <location>
        <begin position="11"/>
        <end position="400"/>
    </location>
</feature>
<keyword evidence="2" id="KW-0472">Membrane</keyword>
<dbReference type="SUPFAM" id="SSF54373">
    <property type="entry name" value="FAD-linked reductases, C-terminal domain"/>
    <property type="match status" value="1"/>
</dbReference>
<feature type="transmembrane region" description="Helical" evidence="2">
    <location>
        <begin position="12"/>
        <end position="28"/>
    </location>
</feature>
<comment type="caution">
    <text evidence="4">The sequence shown here is derived from an EMBL/GenBank/DDBJ whole genome shotgun (WGS) entry which is preliminary data.</text>
</comment>
<dbReference type="Proteomes" id="UP000588017">
    <property type="component" value="Unassembled WGS sequence"/>
</dbReference>
<dbReference type="Gene3D" id="3.50.50.60">
    <property type="entry name" value="FAD/NAD(P)-binding domain"/>
    <property type="match status" value="2"/>
</dbReference>
<evidence type="ECO:0000256" key="2">
    <source>
        <dbReference type="SAM" id="Phobius"/>
    </source>
</evidence>
<dbReference type="AlphaFoldDB" id="A0A841KBX2"/>
<reference evidence="4 5" key="1">
    <citation type="submission" date="2020-08" db="EMBL/GenBank/DDBJ databases">
        <title>Genomic Encyclopedia of Type Strains, Phase IV (KMG-IV): sequencing the most valuable type-strain genomes for metagenomic binning, comparative biology and taxonomic classification.</title>
        <authorList>
            <person name="Goeker M."/>
        </authorList>
    </citation>
    <scope>NUCLEOTIDE SEQUENCE [LARGE SCALE GENOMIC DNA]</scope>
    <source>
        <strain evidence="4 5">DSM 101465</strain>
    </source>
</reference>
<evidence type="ECO:0000313" key="5">
    <source>
        <dbReference type="Proteomes" id="UP000588017"/>
    </source>
</evidence>
<dbReference type="Pfam" id="PF01266">
    <property type="entry name" value="DAO"/>
    <property type="match status" value="1"/>
</dbReference>
<organism evidence="4 5">
    <name type="scientific">Chelatococcus composti</name>
    <dbReference type="NCBI Taxonomy" id="1743235"/>
    <lineage>
        <taxon>Bacteria</taxon>
        <taxon>Pseudomonadati</taxon>
        <taxon>Pseudomonadota</taxon>
        <taxon>Alphaproteobacteria</taxon>
        <taxon>Hyphomicrobiales</taxon>
        <taxon>Chelatococcaceae</taxon>
        <taxon>Chelatococcus</taxon>
    </lineage>
</organism>
<evidence type="ECO:0000256" key="1">
    <source>
        <dbReference type="ARBA" id="ARBA00023002"/>
    </source>
</evidence>
<dbReference type="EMBL" id="JACHEH010000001">
    <property type="protein sequence ID" value="MBB6166769.1"/>
    <property type="molecule type" value="Genomic_DNA"/>
</dbReference>
<dbReference type="GO" id="GO:0016491">
    <property type="term" value="F:oxidoreductase activity"/>
    <property type="evidence" value="ECO:0007669"/>
    <property type="project" value="UniProtKB-KW"/>
</dbReference>
<dbReference type="InterPro" id="IPR006076">
    <property type="entry name" value="FAD-dep_OxRdtase"/>
</dbReference>
<dbReference type="PANTHER" id="PTHR13847">
    <property type="entry name" value="SARCOSINE DEHYDROGENASE-RELATED"/>
    <property type="match status" value="1"/>
</dbReference>
<keyword evidence="2" id="KW-0812">Transmembrane</keyword>
<dbReference type="GO" id="GO:0005737">
    <property type="term" value="C:cytoplasm"/>
    <property type="evidence" value="ECO:0007669"/>
    <property type="project" value="TreeGrafter"/>
</dbReference>
<dbReference type="Gene3D" id="3.30.9.10">
    <property type="entry name" value="D-Amino Acid Oxidase, subunit A, domain 2"/>
    <property type="match status" value="1"/>
</dbReference>
<name>A0A841KBX2_9HYPH</name>
<keyword evidence="2" id="KW-1133">Transmembrane helix</keyword>
<dbReference type="SUPFAM" id="SSF51905">
    <property type="entry name" value="FAD/NAD(P)-binding domain"/>
    <property type="match status" value="1"/>
</dbReference>
<keyword evidence="1 4" id="KW-0560">Oxidoreductase</keyword>
<evidence type="ECO:0000313" key="4">
    <source>
        <dbReference type="EMBL" id="MBB6166769.1"/>
    </source>
</evidence>